<feature type="compositionally biased region" description="Polar residues" evidence="1">
    <location>
        <begin position="1"/>
        <end position="10"/>
    </location>
</feature>
<evidence type="ECO:0000256" key="1">
    <source>
        <dbReference type="SAM" id="MobiDB-lite"/>
    </source>
</evidence>
<proteinExistence type="predicted"/>
<dbReference type="AlphaFoldDB" id="A0A2P6NMX6"/>
<name>A0A2P6NMX6_9EUKA</name>
<dbReference type="EMBL" id="MDYQ01000047">
    <property type="protein sequence ID" value="PRP85289.1"/>
    <property type="molecule type" value="Genomic_DNA"/>
</dbReference>
<organism evidence="2 3">
    <name type="scientific">Planoprotostelium fungivorum</name>
    <dbReference type="NCBI Taxonomy" id="1890364"/>
    <lineage>
        <taxon>Eukaryota</taxon>
        <taxon>Amoebozoa</taxon>
        <taxon>Evosea</taxon>
        <taxon>Variosea</taxon>
        <taxon>Cavosteliida</taxon>
        <taxon>Cavosteliaceae</taxon>
        <taxon>Planoprotostelium</taxon>
    </lineage>
</organism>
<feature type="region of interest" description="Disordered" evidence="1">
    <location>
        <begin position="1"/>
        <end position="25"/>
    </location>
</feature>
<evidence type="ECO:0000313" key="2">
    <source>
        <dbReference type="EMBL" id="PRP85289.1"/>
    </source>
</evidence>
<protein>
    <submittedName>
        <fullName evidence="2">Uncharacterized protein</fullName>
    </submittedName>
</protein>
<dbReference type="InParanoid" id="A0A2P6NMX6"/>
<keyword evidence="3" id="KW-1185">Reference proteome</keyword>
<sequence length="100" mass="10968">MDEENTTQPTQVPPMPGPTHRSFRQNHYIMRVTNPTHHDTHIIDMNNTSSLPRAELSEVPAKIATADPLVPNNQETSAAAAMADTKQPQDKPAKISGSDK</sequence>
<dbReference type="Proteomes" id="UP000241769">
    <property type="component" value="Unassembled WGS sequence"/>
</dbReference>
<gene>
    <name evidence="2" type="ORF">PROFUN_06891</name>
</gene>
<feature type="compositionally biased region" description="Basic and acidic residues" evidence="1">
    <location>
        <begin position="87"/>
        <end position="100"/>
    </location>
</feature>
<comment type="caution">
    <text evidence="2">The sequence shown here is derived from an EMBL/GenBank/DDBJ whole genome shotgun (WGS) entry which is preliminary data.</text>
</comment>
<reference evidence="2 3" key="1">
    <citation type="journal article" date="2018" name="Genome Biol. Evol.">
        <title>Multiple Roots of Fruiting Body Formation in Amoebozoa.</title>
        <authorList>
            <person name="Hillmann F."/>
            <person name="Forbes G."/>
            <person name="Novohradska S."/>
            <person name="Ferling I."/>
            <person name="Riege K."/>
            <person name="Groth M."/>
            <person name="Westermann M."/>
            <person name="Marz M."/>
            <person name="Spaller T."/>
            <person name="Winckler T."/>
            <person name="Schaap P."/>
            <person name="Glockner G."/>
        </authorList>
    </citation>
    <scope>NUCLEOTIDE SEQUENCE [LARGE SCALE GENOMIC DNA]</scope>
    <source>
        <strain evidence="2 3">Jena</strain>
    </source>
</reference>
<accession>A0A2P6NMX6</accession>
<evidence type="ECO:0000313" key="3">
    <source>
        <dbReference type="Proteomes" id="UP000241769"/>
    </source>
</evidence>
<feature type="region of interest" description="Disordered" evidence="1">
    <location>
        <begin position="65"/>
        <end position="100"/>
    </location>
</feature>